<keyword evidence="3" id="KW-1185">Reference proteome</keyword>
<reference evidence="2 3" key="1">
    <citation type="submission" date="2019-01" db="EMBL/GenBank/DDBJ databases">
        <authorList>
            <consortium name="Pathogen Informatics"/>
        </authorList>
    </citation>
    <scope>NUCLEOTIDE SEQUENCE [LARGE SCALE GENOMIC DNA]</scope>
    <source>
        <strain evidence="2 3">NCTC10112</strain>
    </source>
</reference>
<dbReference type="RefSeq" id="WP_022935844.1">
    <property type="nucleotide sequence ID" value="NZ_LR214940.1"/>
</dbReference>
<feature type="chain" id="PRO_5019536493" description="Lipoprotein" evidence="1">
    <location>
        <begin position="27"/>
        <end position="397"/>
    </location>
</feature>
<evidence type="ECO:0000313" key="2">
    <source>
        <dbReference type="EMBL" id="VEU55881.1"/>
    </source>
</evidence>
<accession>A0A448ZXC5</accession>
<dbReference type="Proteomes" id="UP000290482">
    <property type="component" value="Chromosome"/>
</dbReference>
<dbReference type="EMBL" id="LR214940">
    <property type="protein sequence ID" value="VEU55881.1"/>
    <property type="molecule type" value="Genomic_DNA"/>
</dbReference>
<evidence type="ECO:0000313" key="3">
    <source>
        <dbReference type="Proteomes" id="UP000290482"/>
    </source>
</evidence>
<sequence length="397" mass="45134">MKNKKILWGAITLAPLLAPFAFVSCACNKKEKKETKETEDQKLKKEIETKVTNLKAKSELLKELGNFQNTFNEKLDEILGSIKDLNDLDLLKSILVSLDLVSKFFNEENLKVVAENFKNITTIYNSVKNGKLPHEAKIKADYEKLQELLTKDFFTNQNEIATILASLQKVLDKTIYGWTNGKQIINIKFAVNGLLNPTKLDTIFGATGLNKRDEVQGELEAILPKLDALLSKEFDKKDDFANSEVQTLGKEVATLFAKYFRDITTKDFSADLLKTTEKEFNNAKNAFAAGNKFVMFTTAVKSHPFQFWRSEYTLIDYSRTLLRDYMSSAYNIINVATKEENKGKKFDHGATLTNADESKLTLEFVLVNKILWDESTDDHSASVIDGYDNFKFEITKK</sequence>
<proteinExistence type="predicted"/>
<dbReference type="PROSITE" id="PS51257">
    <property type="entry name" value="PROKAR_LIPOPROTEIN"/>
    <property type="match status" value="1"/>
</dbReference>
<organism evidence="2 3">
    <name type="scientific">Metamycoplasma orale</name>
    <name type="common">Mycoplasma orale</name>
    <dbReference type="NCBI Taxonomy" id="2121"/>
    <lineage>
        <taxon>Bacteria</taxon>
        <taxon>Bacillati</taxon>
        <taxon>Mycoplasmatota</taxon>
        <taxon>Mycoplasmoidales</taxon>
        <taxon>Metamycoplasmataceae</taxon>
        <taxon>Metamycoplasma</taxon>
    </lineage>
</organism>
<feature type="signal peptide" evidence="1">
    <location>
        <begin position="1"/>
        <end position="26"/>
    </location>
</feature>
<name>A0A448ZXC5_METOS</name>
<keyword evidence="1" id="KW-0732">Signal</keyword>
<protein>
    <recommendedName>
        <fullName evidence="4">Lipoprotein</fullName>
    </recommendedName>
</protein>
<evidence type="ECO:0008006" key="4">
    <source>
        <dbReference type="Google" id="ProtNLM"/>
    </source>
</evidence>
<dbReference type="AlphaFoldDB" id="A0A448ZXC5"/>
<evidence type="ECO:0000256" key="1">
    <source>
        <dbReference type="SAM" id="SignalP"/>
    </source>
</evidence>
<gene>
    <name evidence="2" type="ORF">NCTC10112_00468</name>
</gene>
<dbReference type="KEGG" id="mob:NCTC10112_00468"/>